<evidence type="ECO:0000313" key="10">
    <source>
        <dbReference type="Proteomes" id="UP000027135"/>
    </source>
</evidence>
<keyword evidence="7 8" id="KW-0807">Transducer</keyword>
<feature type="transmembrane region" description="Helical" evidence="8">
    <location>
        <begin position="148"/>
        <end position="165"/>
    </location>
</feature>
<evidence type="ECO:0000256" key="6">
    <source>
        <dbReference type="ARBA" id="ARBA00023170"/>
    </source>
</evidence>
<dbReference type="InParanoid" id="A0A067R713"/>
<keyword evidence="3 8" id="KW-0812">Transmembrane</keyword>
<dbReference type="GO" id="GO:0007165">
    <property type="term" value="P:signal transduction"/>
    <property type="evidence" value="ECO:0007669"/>
    <property type="project" value="UniProtKB-KW"/>
</dbReference>
<evidence type="ECO:0000256" key="8">
    <source>
        <dbReference type="RuleBase" id="RU363108"/>
    </source>
</evidence>
<dbReference type="GO" id="GO:0050909">
    <property type="term" value="P:sensory perception of taste"/>
    <property type="evidence" value="ECO:0007669"/>
    <property type="project" value="InterPro"/>
</dbReference>
<dbReference type="EMBL" id="KK852660">
    <property type="protein sequence ID" value="KDR19120.1"/>
    <property type="molecule type" value="Genomic_DNA"/>
</dbReference>
<name>A0A067R713_ZOONE</name>
<reference evidence="9 10" key="1">
    <citation type="journal article" date="2014" name="Nat. Commun.">
        <title>Molecular traces of alternative social organization in a termite genome.</title>
        <authorList>
            <person name="Terrapon N."/>
            <person name="Li C."/>
            <person name="Robertson H.M."/>
            <person name="Ji L."/>
            <person name="Meng X."/>
            <person name="Booth W."/>
            <person name="Chen Z."/>
            <person name="Childers C.P."/>
            <person name="Glastad K.M."/>
            <person name="Gokhale K."/>
            <person name="Gowin J."/>
            <person name="Gronenberg W."/>
            <person name="Hermansen R.A."/>
            <person name="Hu H."/>
            <person name="Hunt B.G."/>
            <person name="Huylmans A.K."/>
            <person name="Khalil S.M."/>
            <person name="Mitchell R.D."/>
            <person name="Munoz-Torres M.C."/>
            <person name="Mustard J.A."/>
            <person name="Pan H."/>
            <person name="Reese J.T."/>
            <person name="Scharf M.E."/>
            <person name="Sun F."/>
            <person name="Vogel H."/>
            <person name="Xiao J."/>
            <person name="Yang W."/>
            <person name="Yang Z."/>
            <person name="Yang Z."/>
            <person name="Zhou J."/>
            <person name="Zhu J."/>
            <person name="Brent C.S."/>
            <person name="Elsik C.G."/>
            <person name="Goodisman M.A."/>
            <person name="Liberles D.A."/>
            <person name="Roe R.M."/>
            <person name="Vargo E.L."/>
            <person name="Vilcinskas A."/>
            <person name="Wang J."/>
            <person name="Bornberg-Bauer E."/>
            <person name="Korb J."/>
            <person name="Zhang G."/>
            <person name="Liebig J."/>
        </authorList>
    </citation>
    <scope>NUCLEOTIDE SEQUENCE [LARGE SCALE GENOMIC DNA]</scope>
    <source>
        <tissue evidence="9">Whole organism</tissue>
    </source>
</reference>
<keyword evidence="6 8" id="KW-0675">Receptor</keyword>
<comment type="similarity">
    <text evidence="8">Belongs to the insect chemoreceptor superfamily. Gustatory receptor (GR) family.</text>
</comment>
<keyword evidence="2 8" id="KW-1003">Cell membrane</keyword>
<comment type="function">
    <text evidence="8">Gustatory receptor which mediates acceptance or avoidance behavior, depending on its substrates.</text>
</comment>
<feature type="transmembrane region" description="Helical" evidence="8">
    <location>
        <begin position="83"/>
        <end position="102"/>
    </location>
</feature>
<dbReference type="GO" id="GO:0008049">
    <property type="term" value="P:male courtship behavior"/>
    <property type="evidence" value="ECO:0007669"/>
    <property type="project" value="TreeGrafter"/>
</dbReference>
<dbReference type="GO" id="GO:0007635">
    <property type="term" value="P:chemosensory behavior"/>
    <property type="evidence" value="ECO:0007669"/>
    <property type="project" value="TreeGrafter"/>
</dbReference>
<dbReference type="PANTHER" id="PTHR21143:SF133">
    <property type="entry name" value="GUSTATORY AND PHEROMONE RECEPTOR 32A-RELATED"/>
    <property type="match status" value="1"/>
</dbReference>
<feature type="transmembrane region" description="Helical" evidence="8">
    <location>
        <begin position="392"/>
        <end position="412"/>
    </location>
</feature>
<feature type="transmembrane region" description="Helical" evidence="8">
    <location>
        <begin position="43"/>
        <end position="63"/>
    </location>
</feature>
<keyword evidence="5 8" id="KW-0472">Membrane</keyword>
<feature type="transmembrane region" description="Helical" evidence="8">
    <location>
        <begin position="171"/>
        <end position="199"/>
    </location>
</feature>
<keyword evidence="4 8" id="KW-1133">Transmembrane helix</keyword>
<comment type="subcellular location">
    <subcellularLocation>
        <location evidence="1 8">Cell membrane</location>
        <topology evidence="1 8">Multi-pass membrane protein</topology>
    </subcellularLocation>
</comment>
<evidence type="ECO:0000256" key="3">
    <source>
        <dbReference type="ARBA" id="ARBA00022692"/>
    </source>
</evidence>
<evidence type="ECO:0000313" key="9">
    <source>
        <dbReference type="EMBL" id="KDR19120.1"/>
    </source>
</evidence>
<dbReference type="OrthoDB" id="10500652at2759"/>
<feature type="transmembrane region" description="Helical" evidence="8">
    <location>
        <begin position="276"/>
        <end position="300"/>
    </location>
</feature>
<organism evidence="9 10">
    <name type="scientific">Zootermopsis nevadensis</name>
    <name type="common">Dampwood termite</name>
    <dbReference type="NCBI Taxonomy" id="136037"/>
    <lineage>
        <taxon>Eukaryota</taxon>
        <taxon>Metazoa</taxon>
        <taxon>Ecdysozoa</taxon>
        <taxon>Arthropoda</taxon>
        <taxon>Hexapoda</taxon>
        <taxon>Insecta</taxon>
        <taxon>Pterygota</taxon>
        <taxon>Neoptera</taxon>
        <taxon>Polyneoptera</taxon>
        <taxon>Dictyoptera</taxon>
        <taxon>Blattodea</taxon>
        <taxon>Blattoidea</taxon>
        <taxon>Termitoidae</taxon>
        <taxon>Termopsidae</taxon>
        <taxon>Zootermopsis</taxon>
    </lineage>
</organism>
<protein>
    <recommendedName>
        <fullName evidence="8">Gustatory receptor</fullName>
    </recommendedName>
</protein>
<feature type="transmembrane region" description="Helical" evidence="8">
    <location>
        <begin position="312"/>
        <end position="333"/>
    </location>
</feature>
<evidence type="ECO:0000256" key="2">
    <source>
        <dbReference type="ARBA" id="ARBA00022475"/>
    </source>
</evidence>
<evidence type="ECO:0000256" key="7">
    <source>
        <dbReference type="ARBA" id="ARBA00023224"/>
    </source>
</evidence>
<accession>A0A067R713</accession>
<evidence type="ECO:0000256" key="1">
    <source>
        <dbReference type="ARBA" id="ARBA00004651"/>
    </source>
</evidence>
<dbReference type="Proteomes" id="UP000027135">
    <property type="component" value="Unassembled WGS sequence"/>
</dbReference>
<dbReference type="AlphaFoldDB" id="A0A067R713"/>
<gene>
    <name evidence="9" type="ORF">L798_07002</name>
</gene>
<proteinExistence type="inferred from homology"/>
<dbReference type="GO" id="GO:0030424">
    <property type="term" value="C:axon"/>
    <property type="evidence" value="ECO:0007669"/>
    <property type="project" value="TreeGrafter"/>
</dbReference>
<sequence>MMKEPFEQDVHFVIQPLHFVSKIFGLCPFHIDPKFRYDNERLCNVLHNLLATFMIVMFFFGLYSTMIYATEFNDPTFNIFVRVVWVINIVAAYSTSIVGLIFSVTRNKNHMTAVLASICRVDKKLVHRHSKQNIYTSQRSHVMLQLKVTLVTLVTVYSFSAYLFYNGTWTSLMYMISQMLSAVINNVKTLQYVNVILIVKQRYQLMKHLLLKEVLADSCSRNPGPFKVHNANKIFLTTDNLKNYKDSSNVCRIRDLRMVHSELYDVIHENNNSYGILILLEFITVLTNSVGTTYFGVMTINDTVFNNGNFEIYFKGITLLSMCTFELLAFFWLTTCCHSTAEEFNATLIHIQKLLLYPYISTWTIVDLKSFSSQLKNVKIEFNICGFFNLNLHFFCASVGGMFTYIIVLSQFNQKV</sequence>
<dbReference type="PANTHER" id="PTHR21143">
    <property type="entry name" value="INVERTEBRATE GUSTATORY RECEPTOR"/>
    <property type="match status" value="1"/>
</dbReference>
<dbReference type="GO" id="GO:0043025">
    <property type="term" value="C:neuronal cell body"/>
    <property type="evidence" value="ECO:0007669"/>
    <property type="project" value="TreeGrafter"/>
</dbReference>
<keyword evidence="10" id="KW-1185">Reference proteome</keyword>
<dbReference type="InterPro" id="IPR013604">
    <property type="entry name" value="7TM_chemorcpt"/>
</dbReference>
<dbReference type="GO" id="GO:0030425">
    <property type="term" value="C:dendrite"/>
    <property type="evidence" value="ECO:0007669"/>
    <property type="project" value="TreeGrafter"/>
</dbReference>
<evidence type="ECO:0000256" key="4">
    <source>
        <dbReference type="ARBA" id="ARBA00022989"/>
    </source>
</evidence>
<dbReference type="Pfam" id="PF08395">
    <property type="entry name" value="7tm_7"/>
    <property type="match status" value="1"/>
</dbReference>
<evidence type="ECO:0000256" key="5">
    <source>
        <dbReference type="ARBA" id="ARBA00023136"/>
    </source>
</evidence>
<dbReference type="GO" id="GO:0005886">
    <property type="term" value="C:plasma membrane"/>
    <property type="evidence" value="ECO:0007669"/>
    <property type="project" value="UniProtKB-SubCell"/>
</dbReference>